<dbReference type="RefSeq" id="WP_169787209.1">
    <property type="nucleotide sequence ID" value="NZ_CP006644.1"/>
</dbReference>
<organism evidence="1 2">
    <name type="scientific">Sphingomonas sanxanigenens DSM 19645 = NX02</name>
    <dbReference type="NCBI Taxonomy" id="1123269"/>
    <lineage>
        <taxon>Bacteria</taxon>
        <taxon>Pseudomonadati</taxon>
        <taxon>Pseudomonadota</taxon>
        <taxon>Alphaproteobacteria</taxon>
        <taxon>Sphingomonadales</taxon>
        <taxon>Sphingomonadaceae</taxon>
        <taxon>Sphingomonas</taxon>
    </lineage>
</organism>
<dbReference type="PATRIC" id="fig|1123269.5.peg.2102"/>
<protein>
    <submittedName>
        <fullName evidence="1">Uncharacterized protein</fullName>
    </submittedName>
</protein>
<name>W0ABJ6_9SPHN</name>
<keyword evidence="2" id="KW-1185">Reference proteome</keyword>
<dbReference type="EMBL" id="CP006644">
    <property type="protein sequence ID" value="AHE53877.1"/>
    <property type="molecule type" value="Genomic_DNA"/>
</dbReference>
<dbReference type="AlphaFoldDB" id="W0ABJ6"/>
<proteinExistence type="predicted"/>
<reference evidence="1 2" key="1">
    <citation type="submission" date="2013-07" db="EMBL/GenBank/DDBJ databases">
        <title>Completed genome of Sphingomonas sanxanigenens NX02.</title>
        <authorList>
            <person name="Ma T."/>
            <person name="Huang H."/>
            <person name="Wu M."/>
            <person name="Li X."/>
            <person name="Li G."/>
        </authorList>
    </citation>
    <scope>NUCLEOTIDE SEQUENCE [LARGE SCALE GENOMIC DNA]</scope>
    <source>
        <strain evidence="1 2">NX02</strain>
    </source>
</reference>
<dbReference type="HOGENOM" id="CLU_216172_2_0_5"/>
<dbReference type="KEGG" id="ssan:NX02_10810"/>
<accession>W0ABJ6</accession>
<evidence type="ECO:0000313" key="1">
    <source>
        <dbReference type="EMBL" id="AHE53877.1"/>
    </source>
</evidence>
<sequence length="45" mass="4977">MTRLITILILLLLIVGGGLWFLSTLDTEKPQTRVEKVVPGDKLGK</sequence>
<gene>
    <name evidence="1" type="ORF">NX02_10810</name>
</gene>
<dbReference type="STRING" id="1123269.NX02_10810"/>
<evidence type="ECO:0000313" key="2">
    <source>
        <dbReference type="Proteomes" id="UP000018851"/>
    </source>
</evidence>
<dbReference type="Proteomes" id="UP000018851">
    <property type="component" value="Chromosome"/>
</dbReference>